<name>A0A2V0RLK9_9ZZZZ</name>
<accession>A0A2V0RLK9</accession>
<evidence type="ECO:0000313" key="1">
    <source>
        <dbReference type="EMBL" id="GBH21780.1"/>
    </source>
</evidence>
<reference evidence="1" key="1">
    <citation type="submission" date="2017-04" db="EMBL/GenBank/DDBJ databases">
        <title>Unveiling RNA virosphere associated with marine microorganisms.</title>
        <authorList>
            <person name="Urayama S."/>
            <person name="Takaki Y."/>
            <person name="Nishi S."/>
            <person name="Yoshida Y."/>
            <person name="Deguchi S."/>
            <person name="Takai K."/>
            <person name="Nunoura T."/>
        </authorList>
    </citation>
    <scope>NUCLEOTIDE SEQUENCE</scope>
</reference>
<comment type="caution">
    <text evidence="1">The sequence shown here is derived from an EMBL/GenBank/DDBJ whole genome shotgun (WGS) entry which is preliminary data.</text>
</comment>
<protein>
    <submittedName>
        <fullName evidence="1">Uncharacterized protein</fullName>
    </submittedName>
</protein>
<dbReference type="EMBL" id="BDQA01000329">
    <property type="protein sequence ID" value="GBH21780.1"/>
    <property type="molecule type" value="Genomic_RNA"/>
</dbReference>
<organism evidence="1">
    <name type="scientific">viral metagenome</name>
    <dbReference type="NCBI Taxonomy" id="1070528"/>
    <lineage>
        <taxon>unclassified sequences</taxon>
        <taxon>metagenomes</taxon>
        <taxon>organismal metagenomes</taxon>
    </lineage>
</organism>
<dbReference type="AlphaFoldDB" id="A0A2V0RLK9"/>
<sequence>MLLLIRIHVLTQTATNATGKRRGRKTKTKTANPMDYTASLFIGNDGDSSSSSDSFITEDRRSSFPIDSTRSDSVNFNFPVKTVVDTVTDDFLYRDNSQASVKQHLRLSRYLTTSSDYSSLNSGSLVRDQFSNAYDRWTTKIQEVRMNTSMYNFWNISAVYKYIWYVVQGLSIYCCLDSILAIDEPAGEVNRVNTVMKTHYNDTDLLNLQDALRRKLKNQWLPPEISNLILWTYQLYKTENNATCIQYRFIPDDGLIKTEDADDAIDRLKTEMNYVIFNLETADSTRIRSILRSSLPSGCINTIPHACNRPTYSQMHHELYANQAMIWSKSDGTERVFPILPETSSAYTVYGMRSNPAGDNGFAFALSQSFKTGSYEDNDMFNTFKHSNGANNYLDGTNEFFAEPNKFNVGSVYWQEDTLQNHSVFNETGCSHLVEINAQTGQAIVAKTTMPLGYQRVYFNSYGQRSLIAKQVFRELFSVN</sequence>
<proteinExistence type="predicted"/>